<proteinExistence type="predicted"/>
<protein>
    <submittedName>
        <fullName evidence="2">Origin recognition complex subunit 6</fullName>
    </submittedName>
</protein>
<sequence length="169" mass="18487">MEDVLGYPEAAKKPYDVDAYIKQLLIANSFENASKVLSACARNAKLWSSGSGTVASLNLLAVRYNCSTSEISSVVYALVRLCEIAGSKQVDGDEIESKLCVYGFDDSVAHDIVSFVCGQQSLESLTVCRSHAPVFSPYPRFRSLTARTEIKNLVFETWNSGSAEFVSKH</sequence>
<reference evidence="2" key="1">
    <citation type="submission" date="2016-04" db="UniProtKB">
        <authorList>
            <consortium name="WormBaseParasite"/>
        </authorList>
    </citation>
    <scope>IDENTIFICATION</scope>
</reference>
<dbReference type="AlphaFoldDB" id="A0A158R577"/>
<keyword evidence="1" id="KW-1185">Reference proteome</keyword>
<dbReference type="WBParaSite" id="SMUV_0000572701-mRNA-1">
    <property type="protein sequence ID" value="SMUV_0000572701-mRNA-1"/>
    <property type="gene ID" value="SMUV_0000572701"/>
</dbReference>
<dbReference type="Proteomes" id="UP000046393">
    <property type="component" value="Unplaced"/>
</dbReference>
<evidence type="ECO:0000313" key="1">
    <source>
        <dbReference type="Proteomes" id="UP000046393"/>
    </source>
</evidence>
<accession>A0A158R577</accession>
<organism evidence="1 2">
    <name type="scientific">Syphacia muris</name>
    <dbReference type="NCBI Taxonomy" id="451379"/>
    <lineage>
        <taxon>Eukaryota</taxon>
        <taxon>Metazoa</taxon>
        <taxon>Ecdysozoa</taxon>
        <taxon>Nematoda</taxon>
        <taxon>Chromadorea</taxon>
        <taxon>Rhabditida</taxon>
        <taxon>Spirurina</taxon>
        <taxon>Oxyuridomorpha</taxon>
        <taxon>Oxyuroidea</taxon>
        <taxon>Oxyuridae</taxon>
        <taxon>Syphacia</taxon>
    </lineage>
</organism>
<name>A0A158R577_9BILA</name>
<evidence type="ECO:0000313" key="2">
    <source>
        <dbReference type="WBParaSite" id="SMUV_0000572701-mRNA-1"/>
    </source>
</evidence>